<keyword evidence="1" id="KW-0812">Transmembrane</keyword>
<comment type="caution">
    <text evidence="3">The sequence shown here is derived from an EMBL/GenBank/DDBJ whole genome shotgun (WGS) entry which is preliminary data.</text>
</comment>
<accession>A0A3A8A6E2</accession>
<keyword evidence="1" id="KW-0472">Membrane</keyword>
<dbReference type="AlphaFoldDB" id="A0A3A8A6E2"/>
<reference evidence="3 4" key="1">
    <citation type="journal article" date="2018" name="Int. J. Syst. Bacteriol.">
        <title>Oceaniradius stylonemae gen. nov., sp. nov., isolated from a red alga, Stylonema cornu-cervi.</title>
        <authorList>
            <person name="Jeong S."/>
        </authorList>
    </citation>
    <scope>NUCLEOTIDE SEQUENCE [LARGE SCALE GENOMIC DNA]</scope>
    <source>
        <strain evidence="3 4">StC1</strain>
    </source>
</reference>
<dbReference type="InterPro" id="IPR009045">
    <property type="entry name" value="Zn_M74/Hedgehog-like"/>
</dbReference>
<evidence type="ECO:0000259" key="2">
    <source>
        <dbReference type="Pfam" id="PF06904"/>
    </source>
</evidence>
<dbReference type="PROSITE" id="PS51257">
    <property type="entry name" value="PROKAR_LIPOPROTEIN"/>
    <property type="match status" value="1"/>
</dbReference>
<keyword evidence="1" id="KW-1133">Transmembrane helix</keyword>
<evidence type="ECO:0000313" key="4">
    <source>
        <dbReference type="Proteomes" id="UP000246132"/>
    </source>
</evidence>
<dbReference type="SUPFAM" id="SSF55166">
    <property type="entry name" value="Hedgehog/DD-peptidase"/>
    <property type="match status" value="1"/>
</dbReference>
<dbReference type="Proteomes" id="UP000246132">
    <property type="component" value="Unassembled WGS sequence"/>
</dbReference>
<dbReference type="OrthoDB" id="9809788at2"/>
<protein>
    <submittedName>
        <fullName evidence="3">Extensin</fullName>
    </submittedName>
</protein>
<dbReference type="Pfam" id="PF06904">
    <property type="entry name" value="Extensin-like_C"/>
    <property type="match status" value="1"/>
</dbReference>
<proteinExistence type="predicted"/>
<evidence type="ECO:0000256" key="1">
    <source>
        <dbReference type="SAM" id="Phobius"/>
    </source>
</evidence>
<evidence type="ECO:0000313" key="3">
    <source>
        <dbReference type="EMBL" id="RKF05842.1"/>
    </source>
</evidence>
<organism evidence="3 4">
    <name type="scientific">Oceaniradius stylonematis</name>
    <dbReference type="NCBI Taxonomy" id="2184161"/>
    <lineage>
        <taxon>Bacteria</taxon>
        <taxon>Pseudomonadati</taxon>
        <taxon>Pseudomonadota</taxon>
        <taxon>Alphaproteobacteria</taxon>
        <taxon>Hyphomicrobiales</taxon>
        <taxon>Ahrensiaceae</taxon>
        <taxon>Oceaniradius</taxon>
    </lineage>
</organism>
<dbReference type="EMBL" id="QFWV02000008">
    <property type="protein sequence ID" value="RKF05842.1"/>
    <property type="molecule type" value="Genomic_DNA"/>
</dbReference>
<gene>
    <name evidence="3" type="ORF">DEM25_014790</name>
</gene>
<keyword evidence="4" id="KW-1185">Reference proteome</keyword>
<dbReference type="RefSeq" id="WP_109768206.1">
    <property type="nucleotide sequence ID" value="NZ_CP159474.1"/>
</dbReference>
<name>A0A3A8A6E2_9HYPH</name>
<dbReference type="InterPro" id="IPR009683">
    <property type="entry name" value="Extensin-like_C"/>
</dbReference>
<sequence length="261" mass="27891">MSDKHEPIGGSAPWRTGVRLAAVVAGGLALASCSFLDWGFMGGGSKAPPTAVDPSPTRSVFSLPRMGFPGLGLGGRGGVMSASERQCRAALRRRGVEFTDLAPIRDSAACGIDHPVRVSTLARGVTLKPAATLNCQTALAAAEWLQKDVGPAARKRYLTGIAEVNNMSSYSCRRIRGTSRWSEHSRGNALDIGSFTLKNGHVIDVSRQSLFAMRARGFLHAARAGACDEFSTVLGPGSDADHADHFHFDLRQRRTGYRHCD</sequence>
<feature type="domain" description="Extensin-like C-terminal" evidence="2">
    <location>
        <begin position="86"/>
        <end position="260"/>
    </location>
</feature>
<feature type="transmembrane region" description="Helical" evidence="1">
    <location>
        <begin position="20"/>
        <end position="40"/>
    </location>
</feature>